<dbReference type="GO" id="GO:0072344">
    <property type="term" value="P:rescue of stalled ribosome"/>
    <property type="evidence" value="ECO:0007669"/>
    <property type="project" value="UniProtKB-UniRule"/>
</dbReference>
<comment type="function">
    <text evidence="8">Catalyzes the release of premature peptidyl moieties from peptidyl-tRNA molecules trapped in stalled 50S ribosomal subunits, and thus maintains levels of free tRNAs and 50S ribosomes.</text>
</comment>
<evidence type="ECO:0000256" key="1">
    <source>
        <dbReference type="ARBA" id="ARBA00013260"/>
    </source>
</evidence>
<evidence type="ECO:0000256" key="8">
    <source>
        <dbReference type="HAMAP-Rule" id="MF_00083"/>
    </source>
</evidence>
<keyword evidence="12" id="KW-1185">Reference proteome</keyword>
<comment type="catalytic activity">
    <reaction evidence="6 8 9">
        <text>an N-acyl-L-alpha-aminoacyl-tRNA + H2O = an N-acyl-L-amino acid + a tRNA + H(+)</text>
        <dbReference type="Rhea" id="RHEA:54448"/>
        <dbReference type="Rhea" id="RHEA-COMP:10123"/>
        <dbReference type="Rhea" id="RHEA-COMP:13883"/>
        <dbReference type="ChEBI" id="CHEBI:15377"/>
        <dbReference type="ChEBI" id="CHEBI:15378"/>
        <dbReference type="ChEBI" id="CHEBI:59874"/>
        <dbReference type="ChEBI" id="CHEBI:78442"/>
        <dbReference type="ChEBI" id="CHEBI:138191"/>
        <dbReference type="EC" id="3.1.1.29"/>
    </reaction>
</comment>
<gene>
    <name evidence="8" type="primary">pth</name>
    <name evidence="11" type="ORF">EDC37_10919</name>
</gene>
<dbReference type="GO" id="GO:0005737">
    <property type="term" value="C:cytoplasm"/>
    <property type="evidence" value="ECO:0007669"/>
    <property type="project" value="UniProtKB-SubCell"/>
</dbReference>
<comment type="subunit">
    <text evidence="8">Monomer.</text>
</comment>
<dbReference type="EMBL" id="SMAA01000009">
    <property type="protein sequence ID" value="TCS78666.1"/>
    <property type="molecule type" value="Genomic_DNA"/>
</dbReference>
<evidence type="ECO:0000313" key="12">
    <source>
        <dbReference type="Proteomes" id="UP000295188"/>
    </source>
</evidence>
<dbReference type="InterPro" id="IPR036416">
    <property type="entry name" value="Pept_tRNA_hydro_sf"/>
</dbReference>
<keyword evidence="8" id="KW-0963">Cytoplasm</keyword>
<dbReference type="RefSeq" id="WP_132549585.1">
    <property type="nucleotide sequence ID" value="NZ_SMAA01000009.1"/>
</dbReference>
<sequence>MKIITGLGNPGKEYEKTKHNVGFMFVDALAKKLAVNNWQEKFNGCAAQTMVGQEKVLLLKPSTFMNLSGNAVAPAMNWYKLKPTDLIVVHDDMDLPAGMIRIRVKGSSGGHNGIKSIIACIKSNEFIHVRIGIGRPLPNWKVNDHVLSPFSADAQKAVESAIETLIPAVECIITESVDKAMNKYNPRKAKKALTKLATGKAANNE</sequence>
<feature type="binding site" evidence="8">
    <location>
        <position position="14"/>
    </location>
    <ligand>
        <name>tRNA</name>
        <dbReference type="ChEBI" id="CHEBI:17843"/>
    </ligand>
</feature>
<feature type="active site" description="Proton acceptor" evidence="8">
    <location>
        <position position="19"/>
    </location>
</feature>
<dbReference type="CDD" id="cd00462">
    <property type="entry name" value="PTH"/>
    <property type="match status" value="1"/>
</dbReference>
<dbReference type="PANTHER" id="PTHR17224:SF1">
    <property type="entry name" value="PEPTIDYL-TRNA HYDROLASE"/>
    <property type="match status" value="1"/>
</dbReference>
<evidence type="ECO:0000313" key="11">
    <source>
        <dbReference type="EMBL" id="TCS78666.1"/>
    </source>
</evidence>
<evidence type="ECO:0000256" key="10">
    <source>
        <dbReference type="RuleBase" id="RU004320"/>
    </source>
</evidence>
<evidence type="ECO:0000256" key="7">
    <source>
        <dbReference type="ARBA" id="ARBA00050038"/>
    </source>
</evidence>
<dbReference type="SUPFAM" id="SSF53178">
    <property type="entry name" value="Peptidyl-tRNA hydrolase-like"/>
    <property type="match status" value="1"/>
</dbReference>
<dbReference type="GO" id="GO:0006515">
    <property type="term" value="P:protein quality control for misfolded or incompletely synthesized proteins"/>
    <property type="evidence" value="ECO:0007669"/>
    <property type="project" value="UniProtKB-UniRule"/>
</dbReference>
<protein>
    <recommendedName>
        <fullName evidence="7 8">Peptidyl-tRNA hydrolase</fullName>
        <shortName evidence="8">Pth</shortName>
        <ecNumber evidence="1 8">3.1.1.29</ecNumber>
    </recommendedName>
</protein>
<keyword evidence="3 8" id="KW-0378">Hydrolase</keyword>
<dbReference type="FunFam" id="3.40.50.1470:FF:000001">
    <property type="entry name" value="Peptidyl-tRNA hydrolase"/>
    <property type="match status" value="1"/>
</dbReference>
<feature type="site" description="Stabilizes the basic form of H active site to accept a proton" evidence="8">
    <location>
        <position position="91"/>
    </location>
</feature>
<keyword evidence="4 8" id="KW-0694">RNA-binding</keyword>
<dbReference type="GO" id="GO:0000049">
    <property type="term" value="F:tRNA binding"/>
    <property type="evidence" value="ECO:0007669"/>
    <property type="project" value="UniProtKB-UniRule"/>
</dbReference>
<evidence type="ECO:0000256" key="9">
    <source>
        <dbReference type="RuleBase" id="RU000673"/>
    </source>
</evidence>
<dbReference type="HAMAP" id="MF_00083">
    <property type="entry name" value="Pept_tRNA_hydro_bact"/>
    <property type="match status" value="1"/>
</dbReference>
<proteinExistence type="inferred from homology"/>
<evidence type="ECO:0000256" key="6">
    <source>
        <dbReference type="ARBA" id="ARBA00048707"/>
    </source>
</evidence>
<evidence type="ECO:0000256" key="4">
    <source>
        <dbReference type="ARBA" id="ARBA00022884"/>
    </source>
</evidence>
<comment type="function">
    <text evidence="8">Hydrolyzes ribosome-free peptidyl-tRNAs (with 1 or more amino acids incorporated), which drop off the ribosome during protein synthesis, or as a result of ribosome stalling.</text>
</comment>
<evidence type="ECO:0000256" key="5">
    <source>
        <dbReference type="ARBA" id="ARBA00038063"/>
    </source>
</evidence>
<dbReference type="PROSITE" id="PS01195">
    <property type="entry name" value="PEPT_TRNA_HYDROL_1"/>
    <property type="match status" value="1"/>
</dbReference>
<reference evidence="11 12" key="1">
    <citation type="submission" date="2019-03" db="EMBL/GenBank/DDBJ databases">
        <title>Genomic Encyclopedia of Type Strains, Phase IV (KMG-IV): sequencing the most valuable type-strain genomes for metagenomic binning, comparative biology and taxonomic classification.</title>
        <authorList>
            <person name="Goeker M."/>
        </authorList>
    </citation>
    <scope>NUCLEOTIDE SEQUENCE [LARGE SCALE GENOMIC DNA]</scope>
    <source>
        <strain evidence="11 12">DSM 20467</strain>
    </source>
</reference>
<dbReference type="EC" id="3.1.1.29" evidence="1 8"/>
<dbReference type="InterPro" id="IPR018171">
    <property type="entry name" value="Pept_tRNA_hydro_CS"/>
</dbReference>
<dbReference type="InterPro" id="IPR001328">
    <property type="entry name" value="Pept_tRNA_hydro"/>
</dbReference>
<accession>A0A4R3K6V9</accession>
<organism evidence="11 12">
    <name type="scientific">Pectinatus cerevisiiphilus</name>
    <dbReference type="NCBI Taxonomy" id="86956"/>
    <lineage>
        <taxon>Bacteria</taxon>
        <taxon>Bacillati</taxon>
        <taxon>Bacillota</taxon>
        <taxon>Negativicutes</taxon>
        <taxon>Selenomonadales</taxon>
        <taxon>Selenomonadaceae</taxon>
        <taxon>Pectinatus</taxon>
    </lineage>
</organism>
<feature type="binding site" evidence="8">
    <location>
        <position position="64"/>
    </location>
    <ligand>
        <name>tRNA</name>
        <dbReference type="ChEBI" id="CHEBI:17843"/>
    </ligand>
</feature>
<dbReference type="PANTHER" id="PTHR17224">
    <property type="entry name" value="PEPTIDYL-TRNA HYDROLASE"/>
    <property type="match status" value="1"/>
</dbReference>
<comment type="subcellular location">
    <subcellularLocation>
        <location evidence="8">Cytoplasm</location>
    </subcellularLocation>
</comment>
<dbReference type="Pfam" id="PF01195">
    <property type="entry name" value="Pept_tRNA_hydro"/>
    <property type="match status" value="1"/>
</dbReference>
<dbReference type="PROSITE" id="PS01196">
    <property type="entry name" value="PEPT_TRNA_HYDROL_2"/>
    <property type="match status" value="1"/>
</dbReference>
<comment type="similarity">
    <text evidence="5 8 10">Belongs to the PTH family.</text>
</comment>
<feature type="binding site" evidence="8">
    <location>
        <position position="112"/>
    </location>
    <ligand>
        <name>tRNA</name>
        <dbReference type="ChEBI" id="CHEBI:17843"/>
    </ligand>
</feature>
<feature type="binding site" evidence="8">
    <location>
        <position position="66"/>
    </location>
    <ligand>
        <name>tRNA</name>
        <dbReference type="ChEBI" id="CHEBI:17843"/>
    </ligand>
</feature>
<dbReference type="Proteomes" id="UP000295188">
    <property type="component" value="Unassembled WGS sequence"/>
</dbReference>
<dbReference type="NCBIfam" id="TIGR00447">
    <property type="entry name" value="pth"/>
    <property type="match status" value="1"/>
</dbReference>
<dbReference type="Gene3D" id="3.40.50.1470">
    <property type="entry name" value="Peptidyl-tRNA hydrolase"/>
    <property type="match status" value="1"/>
</dbReference>
<dbReference type="AlphaFoldDB" id="A0A4R3K6V9"/>
<name>A0A4R3K6V9_9FIRM</name>
<comment type="caution">
    <text evidence="11">The sequence shown here is derived from an EMBL/GenBank/DDBJ whole genome shotgun (WGS) entry which is preliminary data.</text>
</comment>
<evidence type="ECO:0000256" key="3">
    <source>
        <dbReference type="ARBA" id="ARBA00022801"/>
    </source>
</evidence>
<dbReference type="OrthoDB" id="9800507at2"/>
<dbReference type="GO" id="GO:0004045">
    <property type="term" value="F:peptidyl-tRNA hydrolase activity"/>
    <property type="evidence" value="ECO:0007669"/>
    <property type="project" value="UniProtKB-UniRule"/>
</dbReference>
<keyword evidence="2 8" id="KW-0820">tRNA-binding</keyword>
<feature type="site" description="Discriminates between blocked and unblocked aminoacyl-tRNA" evidence="8">
    <location>
        <position position="9"/>
    </location>
</feature>
<evidence type="ECO:0000256" key="2">
    <source>
        <dbReference type="ARBA" id="ARBA00022555"/>
    </source>
</evidence>